<organism evidence="2 3">
    <name type="scientific">Meganyctiphanes norvegica</name>
    <name type="common">Northern krill</name>
    <name type="synonym">Thysanopoda norvegica</name>
    <dbReference type="NCBI Taxonomy" id="48144"/>
    <lineage>
        <taxon>Eukaryota</taxon>
        <taxon>Metazoa</taxon>
        <taxon>Ecdysozoa</taxon>
        <taxon>Arthropoda</taxon>
        <taxon>Crustacea</taxon>
        <taxon>Multicrustacea</taxon>
        <taxon>Malacostraca</taxon>
        <taxon>Eumalacostraca</taxon>
        <taxon>Eucarida</taxon>
        <taxon>Euphausiacea</taxon>
        <taxon>Euphausiidae</taxon>
        <taxon>Meganyctiphanes</taxon>
    </lineage>
</organism>
<comment type="caution">
    <text evidence="2">The sequence shown here is derived from an EMBL/GenBank/DDBJ whole genome shotgun (WGS) entry which is preliminary data.</text>
</comment>
<evidence type="ECO:0000256" key="1">
    <source>
        <dbReference type="SAM" id="MobiDB-lite"/>
    </source>
</evidence>
<dbReference type="AlphaFoldDB" id="A0AAV2QM12"/>
<keyword evidence="3" id="KW-1185">Reference proteome</keyword>
<evidence type="ECO:0000313" key="3">
    <source>
        <dbReference type="Proteomes" id="UP001497623"/>
    </source>
</evidence>
<evidence type="ECO:0000313" key="2">
    <source>
        <dbReference type="EMBL" id="CAL4086878.1"/>
    </source>
</evidence>
<accession>A0AAV2QM12</accession>
<gene>
    <name evidence="2" type="ORF">MNOR_LOCUS13105</name>
</gene>
<proteinExistence type="predicted"/>
<protein>
    <submittedName>
        <fullName evidence="2">Uncharacterized protein</fullName>
    </submittedName>
</protein>
<dbReference type="Proteomes" id="UP001497623">
    <property type="component" value="Unassembled WGS sequence"/>
</dbReference>
<dbReference type="EMBL" id="CAXKWB010007385">
    <property type="protein sequence ID" value="CAL4086878.1"/>
    <property type="molecule type" value="Genomic_DNA"/>
</dbReference>
<feature type="region of interest" description="Disordered" evidence="1">
    <location>
        <begin position="1"/>
        <end position="28"/>
    </location>
</feature>
<reference evidence="2 3" key="1">
    <citation type="submission" date="2024-05" db="EMBL/GenBank/DDBJ databases">
        <authorList>
            <person name="Wallberg A."/>
        </authorList>
    </citation>
    <scope>NUCLEOTIDE SEQUENCE [LARGE SCALE GENOMIC DNA]</scope>
</reference>
<sequence length="170" mass="17671">MQDQAPHNLQHEEGCCPPGAPAAYSAAQPQHQTATAAKLLLNILGSPLAKTISNVATVPTVGGGAPSEPPGPSCCGTTIPSLLGQQQHQQPELNLNKGNAISVLLVYLSLQQQQSSRLVPVIGMRLCSEGGGATVCTVGADVVLMQQQQQQQQELVMVVALVLGDFPSFN</sequence>
<name>A0AAV2QM12_MEGNR</name>